<feature type="region of interest" description="Disordered" evidence="2">
    <location>
        <begin position="1"/>
        <end position="30"/>
    </location>
</feature>
<evidence type="ECO:0000313" key="3">
    <source>
        <dbReference type="EMBL" id="PAA54397.1"/>
    </source>
</evidence>
<organism evidence="3 4">
    <name type="scientific">Macrostomum lignano</name>
    <dbReference type="NCBI Taxonomy" id="282301"/>
    <lineage>
        <taxon>Eukaryota</taxon>
        <taxon>Metazoa</taxon>
        <taxon>Spiralia</taxon>
        <taxon>Lophotrochozoa</taxon>
        <taxon>Platyhelminthes</taxon>
        <taxon>Rhabditophora</taxon>
        <taxon>Macrostomorpha</taxon>
        <taxon>Macrostomida</taxon>
        <taxon>Macrostomidae</taxon>
        <taxon>Macrostomum</taxon>
    </lineage>
</organism>
<dbReference type="Gene3D" id="1.10.287.1490">
    <property type="match status" value="1"/>
</dbReference>
<evidence type="ECO:0000256" key="1">
    <source>
        <dbReference type="SAM" id="Coils"/>
    </source>
</evidence>
<feature type="compositionally biased region" description="Pro residues" evidence="2">
    <location>
        <begin position="257"/>
        <end position="278"/>
    </location>
</feature>
<dbReference type="GO" id="GO:0000922">
    <property type="term" value="C:spindle pole"/>
    <property type="evidence" value="ECO:0007669"/>
    <property type="project" value="TreeGrafter"/>
</dbReference>
<feature type="compositionally biased region" description="Basic and acidic residues" evidence="2">
    <location>
        <begin position="422"/>
        <end position="519"/>
    </location>
</feature>
<feature type="region of interest" description="Disordered" evidence="2">
    <location>
        <begin position="720"/>
        <end position="761"/>
    </location>
</feature>
<sequence length="975" mass="109110">MDDLLPDSDSNQYDSEPSSYPPPQSVGGQLSTLNTVLVDTNRNLRSIDKLMALYRNTTDRQAADMNRLKEDLHRVTSEVRLASRLGQQTPYASSPNVATAAAASSAMDPGSHMRRASSVRFLNGAGAGGAGSTEELHEVHQRLRDLGTEQSRLREELRLKPSPDEARLLREELDRVRAAERAPSPRATSREVQQRLAEASEELRQERHRLGGGGGSGGEETSAAAFGRHGGGTGLRLSESLRAALHDLTQRRHGSATPPPLPTTPGGPPMPPPPPPGLSPEEVLFRSRVDELEAAKSSAEEELEAARNRVREAEGARNCLSNELEEYKALFCRVESERRALETRIQELCQEFESKEKALRAQEERSLSTEKSRYAEEAVELRARLSRSVPLAEIEEERRNRERAERQRDDLQKQNASLQSQFDDRSAQLRRAADEARAAGDRLAQEERQHREAQRRVEAAERELREHRVQAEAEQERAAAAEREARSLRSELAEERNRAESRAREFQELTEAAKRDSLRLSESNSDSSSRAQRLNGELEATRRQLAAHQAQTEVMRKELENLLATTVKQESQLAQREAEADQLRQDKYQLREELNSARKDADKFRFDCESRDHALNANREVSARLEERLTSAECRCSSLEEQLKSLQTEARSLQRERGELQALCADLTAGGQASRQQAEEAAKRNATLAKEKEALLRQLGQERRDKEEQLAEIRRHLATAQETARQAHREKRERIQGAGRDAADRVSRAAEEARGAEEERRLLEGLRKAQAAELERLQRSLSDRDAELAAAHGRTTAARQEAAELSAQALRLGQERSELRERLAESERRLAGLAAAGRSALEHLLRMGGAGRPRLCLDEADGGEAAADAERVGSDLALASLWALDTWQRDRQAAAAGQVREAGENRQLLRKSLSQLANVETELADLRCLLEKQRLPEQPADIDRRYRKLKDTVQGLREDLSLAERLAAKPQAAQH</sequence>
<accession>A0A267E0I0</accession>
<feature type="region of interest" description="Disordered" evidence="2">
    <location>
        <begin position="395"/>
        <end position="534"/>
    </location>
</feature>
<gene>
    <name evidence="3" type="ORF">BOX15_Mlig016118g1</name>
</gene>
<feature type="coiled-coil region" evidence="1">
    <location>
        <begin position="802"/>
        <end position="836"/>
    </location>
</feature>
<dbReference type="OrthoDB" id="10046318at2759"/>
<keyword evidence="4" id="KW-1185">Reference proteome</keyword>
<feature type="coiled-coil region" evidence="1">
    <location>
        <begin position="289"/>
        <end position="365"/>
    </location>
</feature>
<dbReference type="PANTHER" id="PTHR46657:SF1">
    <property type="entry name" value="CENTROSOMAL PROTEIN OF 128 KDA"/>
    <property type="match status" value="1"/>
</dbReference>
<dbReference type="GO" id="GO:0005814">
    <property type="term" value="C:centriole"/>
    <property type="evidence" value="ECO:0007669"/>
    <property type="project" value="TreeGrafter"/>
</dbReference>
<dbReference type="Proteomes" id="UP000215902">
    <property type="component" value="Unassembled WGS sequence"/>
</dbReference>
<dbReference type="EMBL" id="NIVC01002917">
    <property type="protein sequence ID" value="PAA54397.1"/>
    <property type="molecule type" value="Genomic_DNA"/>
</dbReference>
<dbReference type="InterPro" id="IPR026652">
    <property type="entry name" value="CEP128"/>
</dbReference>
<comment type="caution">
    <text evidence="3">The sequence shown here is derived from an EMBL/GenBank/DDBJ whole genome shotgun (WGS) entry which is preliminary data.</text>
</comment>
<feature type="compositionally biased region" description="Polar residues" evidence="2">
    <location>
        <begin position="8"/>
        <end position="18"/>
    </location>
</feature>
<feature type="compositionally biased region" description="Basic and acidic residues" evidence="2">
    <location>
        <begin position="396"/>
        <end position="412"/>
    </location>
</feature>
<dbReference type="PANTHER" id="PTHR46657">
    <property type="entry name" value="CENTROSOMAL PROTEIN OF 128 KDA"/>
    <property type="match status" value="1"/>
</dbReference>
<feature type="compositionally biased region" description="Low complexity" evidence="2">
    <location>
        <begin position="520"/>
        <end position="530"/>
    </location>
</feature>
<feature type="compositionally biased region" description="Basic and acidic residues" evidence="2">
    <location>
        <begin position="725"/>
        <end position="761"/>
    </location>
</feature>
<dbReference type="STRING" id="282301.A0A267E0I0"/>
<keyword evidence="1" id="KW-0175">Coiled coil</keyword>
<proteinExistence type="predicted"/>
<protein>
    <submittedName>
        <fullName evidence="3">Uncharacterized protein</fullName>
    </submittedName>
</protein>
<feature type="region of interest" description="Disordered" evidence="2">
    <location>
        <begin position="250"/>
        <end position="281"/>
    </location>
</feature>
<name>A0A267E0I0_9PLAT</name>
<evidence type="ECO:0000256" key="2">
    <source>
        <dbReference type="SAM" id="MobiDB-lite"/>
    </source>
</evidence>
<feature type="coiled-coil region" evidence="1">
    <location>
        <begin position="909"/>
        <end position="966"/>
    </location>
</feature>
<evidence type="ECO:0000313" key="4">
    <source>
        <dbReference type="Proteomes" id="UP000215902"/>
    </source>
</evidence>
<feature type="region of interest" description="Disordered" evidence="2">
    <location>
        <begin position="176"/>
        <end position="235"/>
    </location>
</feature>
<reference evidence="3 4" key="1">
    <citation type="submission" date="2017-06" db="EMBL/GenBank/DDBJ databases">
        <title>A platform for efficient transgenesis in Macrostomum lignano, a flatworm model organism for stem cell research.</title>
        <authorList>
            <person name="Berezikov E."/>
        </authorList>
    </citation>
    <scope>NUCLEOTIDE SEQUENCE [LARGE SCALE GENOMIC DNA]</scope>
    <source>
        <strain evidence="3">DV1</strain>
        <tissue evidence="3">Whole organism</tissue>
    </source>
</reference>
<dbReference type="AlphaFoldDB" id="A0A267E0I0"/>